<reference evidence="2" key="1">
    <citation type="journal article" date="2022" name="Plant J.">
        <title>Strategies of tolerance reflected in two North American maple genomes.</title>
        <authorList>
            <person name="McEvoy S.L."/>
            <person name="Sezen U.U."/>
            <person name="Trouern-Trend A."/>
            <person name="McMahon S.M."/>
            <person name="Schaberg P.G."/>
            <person name="Yang J."/>
            <person name="Wegrzyn J.L."/>
            <person name="Swenson N.G."/>
        </authorList>
    </citation>
    <scope>NUCLEOTIDE SEQUENCE</scope>
    <source>
        <strain evidence="2">NS2018</strain>
    </source>
</reference>
<feature type="region of interest" description="Disordered" evidence="1">
    <location>
        <begin position="64"/>
        <end position="105"/>
    </location>
</feature>
<protein>
    <submittedName>
        <fullName evidence="2">Uncharacterized protein</fullName>
    </submittedName>
</protein>
<keyword evidence="3" id="KW-1185">Reference proteome</keyword>
<reference evidence="2" key="2">
    <citation type="submission" date="2023-06" db="EMBL/GenBank/DDBJ databases">
        <authorList>
            <person name="Swenson N.G."/>
            <person name="Wegrzyn J.L."/>
            <person name="Mcevoy S.L."/>
        </authorList>
    </citation>
    <scope>NUCLEOTIDE SEQUENCE</scope>
    <source>
        <strain evidence="2">NS2018</strain>
        <tissue evidence="2">Leaf</tissue>
    </source>
</reference>
<dbReference type="EMBL" id="JAUESC010000387">
    <property type="protein sequence ID" value="KAK0574293.1"/>
    <property type="molecule type" value="Genomic_DNA"/>
</dbReference>
<gene>
    <name evidence="2" type="ORF">LWI29_021173</name>
</gene>
<dbReference type="Proteomes" id="UP001168877">
    <property type="component" value="Unassembled WGS sequence"/>
</dbReference>
<evidence type="ECO:0000313" key="3">
    <source>
        <dbReference type="Proteomes" id="UP001168877"/>
    </source>
</evidence>
<feature type="compositionally biased region" description="Polar residues" evidence="1">
    <location>
        <begin position="80"/>
        <end position="94"/>
    </location>
</feature>
<organism evidence="2 3">
    <name type="scientific">Acer saccharum</name>
    <name type="common">Sugar maple</name>
    <dbReference type="NCBI Taxonomy" id="4024"/>
    <lineage>
        <taxon>Eukaryota</taxon>
        <taxon>Viridiplantae</taxon>
        <taxon>Streptophyta</taxon>
        <taxon>Embryophyta</taxon>
        <taxon>Tracheophyta</taxon>
        <taxon>Spermatophyta</taxon>
        <taxon>Magnoliopsida</taxon>
        <taxon>eudicotyledons</taxon>
        <taxon>Gunneridae</taxon>
        <taxon>Pentapetalae</taxon>
        <taxon>rosids</taxon>
        <taxon>malvids</taxon>
        <taxon>Sapindales</taxon>
        <taxon>Sapindaceae</taxon>
        <taxon>Hippocastanoideae</taxon>
        <taxon>Acereae</taxon>
        <taxon>Acer</taxon>
    </lineage>
</organism>
<feature type="compositionally biased region" description="Basic and acidic residues" evidence="1">
    <location>
        <begin position="64"/>
        <end position="73"/>
    </location>
</feature>
<proteinExistence type="predicted"/>
<name>A0AA39RIC9_ACESA</name>
<dbReference type="AlphaFoldDB" id="A0AA39RIC9"/>
<evidence type="ECO:0000256" key="1">
    <source>
        <dbReference type="SAM" id="MobiDB-lite"/>
    </source>
</evidence>
<evidence type="ECO:0000313" key="2">
    <source>
        <dbReference type="EMBL" id="KAK0574293.1"/>
    </source>
</evidence>
<comment type="caution">
    <text evidence="2">The sequence shown here is derived from an EMBL/GenBank/DDBJ whole genome shotgun (WGS) entry which is preliminary data.</text>
</comment>
<accession>A0AA39RIC9</accession>
<sequence>MLEEVILWSKACLEEYKADISQVLNSGSLVQRNPHVWRPLCEGFYKINSDAALEGHSKESCMKGVGNHKEGVKAPEPVSGSDTNNGDIGSSGVKNDTYGPWMQVS</sequence>